<evidence type="ECO:0000313" key="2">
    <source>
        <dbReference type="EMBL" id="TNN01802.1"/>
    </source>
</evidence>
<feature type="compositionally biased region" description="Basic and acidic residues" evidence="1">
    <location>
        <begin position="179"/>
        <end position="190"/>
    </location>
</feature>
<feature type="region of interest" description="Disordered" evidence="1">
    <location>
        <begin position="88"/>
        <end position="108"/>
    </location>
</feature>
<gene>
    <name evidence="2" type="ORF">fugu_011184</name>
</gene>
<feature type="compositionally biased region" description="Acidic residues" evidence="1">
    <location>
        <begin position="46"/>
        <end position="59"/>
    </location>
</feature>
<evidence type="ECO:0000313" key="3">
    <source>
        <dbReference type="Proteomes" id="UP000516260"/>
    </source>
</evidence>
<protein>
    <submittedName>
        <fullName evidence="2">Uncharacterized protein</fullName>
    </submittedName>
</protein>
<feature type="compositionally biased region" description="Polar residues" evidence="1">
    <location>
        <begin position="16"/>
        <end position="25"/>
    </location>
</feature>
<feature type="region of interest" description="Disordered" evidence="1">
    <location>
        <begin position="13"/>
        <end position="71"/>
    </location>
</feature>
<proteinExistence type="predicted"/>
<comment type="caution">
    <text evidence="2">The sequence shown here is derived from an EMBL/GenBank/DDBJ whole genome shotgun (WGS) entry which is preliminary data.</text>
</comment>
<accession>A0A4Z2CC31</accession>
<keyword evidence="3" id="KW-1185">Reference proteome</keyword>
<dbReference type="Proteomes" id="UP000516260">
    <property type="component" value="Chromosome 11"/>
</dbReference>
<reference evidence="2 3" key="1">
    <citation type="submission" date="2019-04" db="EMBL/GenBank/DDBJ databases">
        <title>The sequence and de novo assembly of Takifugu bimaculatus genome using PacBio and Hi-C technologies.</title>
        <authorList>
            <person name="Xu P."/>
            <person name="Liu B."/>
            <person name="Zhou Z."/>
        </authorList>
    </citation>
    <scope>NUCLEOTIDE SEQUENCE [LARGE SCALE GENOMIC DNA]</scope>
    <source>
        <strain evidence="2">TB-2018</strain>
        <tissue evidence="2">Muscle</tissue>
    </source>
</reference>
<organism evidence="2 3">
    <name type="scientific">Takifugu bimaculatus</name>
    <dbReference type="NCBI Taxonomy" id="433685"/>
    <lineage>
        <taxon>Eukaryota</taxon>
        <taxon>Metazoa</taxon>
        <taxon>Chordata</taxon>
        <taxon>Craniata</taxon>
        <taxon>Vertebrata</taxon>
        <taxon>Euteleostomi</taxon>
        <taxon>Actinopterygii</taxon>
        <taxon>Neopterygii</taxon>
        <taxon>Teleostei</taxon>
        <taxon>Neoteleostei</taxon>
        <taxon>Acanthomorphata</taxon>
        <taxon>Eupercaria</taxon>
        <taxon>Tetraodontiformes</taxon>
        <taxon>Tetradontoidea</taxon>
        <taxon>Tetraodontidae</taxon>
        <taxon>Takifugu</taxon>
    </lineage>
</organism>
<feature type="compositionally biased region" description="Basic residues" evidence="1">
    <location>
        <begin position="92"/>
        <end position="101"/>
    </location>
</feature>
<feature type="region of interest" description="Disordered" evidence="1">
    <location>
        <begin position="150"/>
        <end position="190"/>
    </location>
</feature>
<dbReference type="AlphaFoldDB" id="A0A4Z2CC31"/>
<evidence type="ECO:0000256" key="1">
    <source>
        <dbReference type="SAM" id="MobiDB-lite"/>
    </source>
</evidence>
<feature type="compositionally biased region" description="Polar residues" evidence="1">
    <location>
        <begin position="62"/>
        <end position="71"/>
    </location>
</feature>
<sequence>MGQVLGFSHCQEYGSVVSTPDSTPPCTDGGNEESELCELQTAREWSDDEDGAGPDEDDGLASSPSIWGTPRQNSFEQTFSYIAIAEATGAARQHRDRRGKAGSRGSRASVICTDTMEALLDSPDVEWDPNSFLAQEEEEVAWGCAEASGVSAGGDEWGAQRQRDCYRSAVSPESNPRQSEGRRGSKERSW</sequence>
<dbReference type="EMBL" id="SWLE01000003">
    <property type="protein sequence ID" value="TNN01802.1"/>
    <property type="molecule type" value="Genomic_DNA"/>
</dbReference>
<name>A0A4Z2CC31_9TELE</name>